<evidence type="ECO:0000313" key="2">
    <source>
        <dbReference type="Proteomes" id="UP000259273"/>
    </source>
</evidence>
<gene>
    <name evidence="1" type="ORF">DCP75_09100</name>
</gene>
<name>A0A3C1KMA6_9GAMM</name>
<keyword evidence="1" id="KW-0808">Transferase</keyword>
<accession>A0A3C1KMA6</accession>
<dbReference type="EMBL" id="DMND01000128">
    <property type="protein sequence ID" value="HAN27859.1"/>
    <property type="molecule type" value="Genomic_DNA"/>
</dbReference>
<dbReference type="AlphaFoldDB" id="A0A3C1KMA6"/>
<comment type="caution">
    <text evidence="1">The sequence shown here is derived from an EMBL/GenBank/DDBJ whole genome shotgun (WGS) entry which is preliminary data.</text>
</comment>
<protein>
    <submittedName>
        <fullName evidence="1">Glutathione S-transferase family protein</fullName>
    </submittedName>
</protein>
<organism evidence="1 2">
    <name type="scientific">Haliea salexigens</name>
    <dbReference type="NCBI Taxonomy" id="287487"/>
    <lineage>
        <taxon>Bacteria</taxon>
        <taxon>Pseudomonadati</taxon>
        <taxon>Pseudomonadota</taxon>
        <taxon>Gammaproteobacteria</taxon>
        <taxon>Cellvibrionales</taxon>
        <taxon>Halieaceae</taxon>
        <taxon>Haliea</taxon>
    </lineage>
</organism>
<reference evidence="1 2" key="1">
    <citation type="journal article" date="2018" name="Nat. Biotechnol.">
        <title>A standardized bacterial taxonomy based on genome phylogeny substantially revises the tree of life.</title>
        <authorList>
            <person name="Parks D.H."/>
            <person name="Chuvochina M."/>
            <person name="Waite D.W."/>
            <person name="Rinke C."/>
            <person name="Skarshewski A."/>
            <person name="Chaumeil P.A."/>
            <person name="Hugenholtz P."/>
        </authorList>
    </citation>
    <scope>NUCLEOTIDE SEQUENCE [LARGE SCALE GENOMIC DNA]</scope>
    <source>
        <strain evidence="1">UBA9158</strain>
    </source>
</reference>
<evidence type="ECO:0000313" key="1">
    <source>
        <dbReference type="EMBL" id="HAN27859.1"/>
    </source>
</evidence>
<dbReference type="Proteomes" id="UP000259273">
    <property type="component" value="Unassembled WGS sequence"/>
</dbReference>
<dbReference type="Gene3D" id="3.40.30.110">
    <property type="match status" value="1"/>
</dbReference>
<proteinExistence type="predicted"/>
<feature type="non-terminal residue" evidence="1">
    <location>
        <position position="1"/>
    </location>
</feature>
<sequence>TVTPEDYGSVPVAGELVRLTGRDIAIRRTDSRAGDVVVHFPRAGYRVESV</sequence>
<dbReference type="GO" id="GO:0016740">
    <property type="term" value="F:transferase activity"/>
    <property type="evidence" value="ECO:0007669"/>
    <property type="project" value="UniProtKB-KW"/>
</dbReference>